<protein>
    <submittedName>
        <fullName evidence="1">Uncharacterized protein</fullName>
    </submittedName>
</protein>
<reference evidence="1" key="2">
    <citation type="submission" date="2025-09" db="UniProtKB">
        <authorList>
            <consortium name="EnsemblPlants"/>
        </authorList>
    </citation>
    <scope>IDENTIFICATION</scope>
</reference>
<sequence>MALPPWVHLLLLLAVVCACHGRPLVEDVDGSVATQPLRPSVISCSTAGNYSDGSPYHVNLYRLLSAIPMTVDSNGFFNGTFGEAGGEAFGLFMCYAGDTDAECQHCLDHAPDGIMKLCPHSRTVRAVYDSCSLQYSDESFFSVADLSVAAMVDLSVLPQVEQTPSRTWNERASDQTWNDRASARTRNDRASARTWNNRASARTWDDRASARNWDDRASDQTWDDSGVLVGYVVDTVGLSQTRLKLIRRLMVKASQAAVRIAEGTQPFTDTQWVQAVVQCTRDLPPSECTRCLSYYTDQLPRMFPNNSGGAIKGSSCYLSYAIFANKPTVRVRLERYLYSEKYEKEKAERENYHEREMVEHRRKRRRKVVIISSIVTISVVLVVCLIGILFRFLRYRWRRWVAVGRVAMGSFLEKMQKQVKKLQIQVAYYRGKSIYQDELEQGTGPRRFTYNELAVATDGFSSRNKLGEGGFGSVYQGFLNKTNLHIAVKKVSKSSRQGWKEFVSEVKIISRLRHRNLVQLLGWFNGGKDDDLLLVYELMPNGSLDAHLYKPDHLLPWTVRYEIALGLGSGLLYLHQEMEQCVVHRDIKPSNIMLDVSFNAKLGDFGLARFVCDGRASLTTGAAGTLGYMDPKCVFSGTASMESDVYSFGVVLLEIACCRRPAVAREDDEGVFIHLVQWVWESYAEGTILKAADARLDGKFDEQEMERVMVVGLWCGQPDPGLRPSIRQAVSVLRLETPLPSLPAKMPVPAYMMQSPADDSFGSSVTTGGVASGSGSRDASTTHSTRNKVE</sequence>
<accession>A0ACD5XGP1</accession>
<keyword evidence="2" id="KW-1185">Reference proteome</keyword>
<dbReference type="EnsemblPlants" id="AVESA.00010b.r2.5AG0813260.1">
    <property type="protein sequence ID" value="AVESA.00010b.r2.5AG0813260.1.CDS.1"/>
    <property type="gene ID" value="AVESA.00010b.r2.5AG0813260"/>
</dbReference>
<evidence type="ECO:0000313" key="1">
    <source>
        <dbReference type="EnsemblPlants" id="AVESA.00010b.r2.5AG0813260.1.CDS.1"/>
    </source>
</evidence>
<proteinExistence type="predicted"/>
<reference evidence="1" key="1">
    <citation type="submission" date="2021-05" db="EMBL/GenBank/DDBJ databases">
        <authorList>
            <person name="Scholz U."/>
            <person name="Mascher M."/>
            <person name="Fiebig A."/>
        </authorList>
    </citation>
    <scope>NUCLEOTIDE SEQUENCE [LARGE SCALE GENOMIC DNA]</scope>
</reference>
<evidence type="ECO:0000313" key="2">
    <source>
        <dbReference type="Proteomes" id="UP001732700"/>
    </source>
</evidence>
<name>A0ACD5XGP1_AVESA</name>
<dbReference type="Proteomes" id="UP001732700">
    <property type="component" value="Chromosome 5A"/>
</dbReference>
<organism evidence="1 2">
    <name type="scientific">Avena sativa</name>
    <name type="common">Oat</name>
    <dbReference type="NCBI Taxonomy" id="4498"/>
    <lineage>
        <taxon>Eukaryota</taxon>
        <taxon>Viridiplantae</taxon>
        <taxon>Streptophyta</taxon>
        <taxon>Embryophyta</taxon>
        <taxon>Tracheophyta</taxon>
        <taxon>Spermatophyta</taxon>
        <taxon>Magnoliopsida</taxon>
        <taxon>Liliopsida</taxon>
        <taxon>Poales</taxon>
        <taxon>Poaceae</taxon>
        <taxon>BOP clade</taxon>
        <taxon>Pooideae</taxon>
        <taxon>Poodae</taxon>
        <taxon>Poeae</taxon>
        <taxon>Poeae Chloroplast Group 1 (Aveneae type)</taxon>
        <taxon>Aveninae</taxon>
        <taxon>Avena</taxon>
    </lineage>
</organism>